<dbReference type="OrthoDB" id="5083989at2"/>
<comment type="caution">
    <text evidence="1">The sequence shown here is derived from an EMBL/GenBank/DDBJ whole genome shotgun (WGS) entry which is preliminary data.</text>
</comment>
<name>A0A4Q7MMH6_9MICO</name>
<keyword evidence="2" id="KW-1185">Reference proteome</keyword>
<dbReference type="EMBL" id="SGWY01000001">
    <property type="protein sequence ID" value="RZS68728.1"/>
    <property type="molecule type" value="Genomic_DNA"/>
</dbReference>
<dbReference type="Proteomes" id="UP000293289">
    <property type="component" value="Unassembled WGS sequence"/>
</dbReference>
<proteinExistence type="predicted"/>
<evidence type="ECO:0000313" key="2">
    <source>
        <dbReference type="Proteomes" id="UP000293289"/>
    </source>
</evidence>
<organism evidence="1 2">
    <name type="scientific">Agromyces ramosus</name>
    <dbReference type="NCBI Taxonomy" id="33879"/>
    <lineage>
        <taxon>Bacteria</taxon>
        <taxon>Bacillati</taxon>
        <taxon>Actinomycetota</taxon>
        <taxon>Actinomycetes</taxon>
        <taxon>Micrococcales</taxon>
        <taxon>Microbacteriaceae</taxon>
        <taxon>Agromyces</taxon>
    </lineage>
</organism>
<accession>A0A4Q7MMH6</accession>
<reference evidence="1 2" key="1">
    <citation type="submission" date="2019-02" db="EMBL/GenBank/DDBJ databases">
        <title>Genomic Encyclopedia of Type Strains, Phase IV (KMG-IV): sequencing the most valuable type-strain genomes for metagenomic binning, comparative biology and taxonomic classification.</title>
        <authorList>
            <person name="Goeker M."/>
        </authorList>
    </citation>
    <scope>NUCLEOTIDE SEQUENCE [LARGE SCALE GENOMIC DNA]</scope>
    <source>
        <strain evidence="1 2">DSM 43045</strain>
    </source>
</reference>
<sequence>MGMTEDTAAGRVEIERWWPHLSIEAKHRLLAELDADLDAETVAEIESITGGAAPDRLTPAEQRFVITQIEAVD</sequence>
<evidence type="ECO:0000313" key="1">
    <source>
        <dbReference type="EMBL" id="RZS68728.1"/>
    </source>
</evidence>
<dbReference type="AlphaFoldDB" id="A0A4Q7MMH6"/>
<gene>
    <name evidence="1" type="ORF">EV187_1164</name>
</gene>
<protein>
    <submittedName>
        <fullName evidence="1">Uncharacterized protein</fullName>
    </submittedName>
</protein>
<dbReference type="RefSeq" id="WP_130351999.1">
    <property type="nucleotide sequence ID" value="NZ_SGWY01000001.1"/>
</dbReference>